<dbReference type="Gene3D" id="1.25.10.10">
    <property type="entry name" value="Leucine-rich Repeat Variant"/>
    <property type="match status" value="1"/>
</dbReference>
<dbReference type="InterPro" id="IPR011989">
    <property type="entry name" value="ARM-like"/>
</dbReference>
<dbReference type="PROSITE" id="PS50302">
    <property type="entry name" value="PUM"/>
    <property type="match status" value="2"/>
</dbReference>
<dbReference type="Pfam" id="PF00806">
    <property type="entry name" value="PUF"/>
    <property type="match status" value="2"/>
</dbReference>
<dbReference type="PROSITE" id="PS50303">
    <property type="entry name" value="PUM_HD"/>
    <property type="match status" value="1"/>
</dbReference>
<dbReference type="EMBL" id="JABCRI010000006">
    <property type="protein sequence ID" value="KAF8404934.1"/>
    <property type="molecule type" value="Genomic_DNA"/>
</dbReference>
<feature type="domain" description="PUM-HD" evidence="4">
    <location>
        <begin position="221"/>
        <end position="332"/>
    </location>
</feature>
<feature type="repeat" description="Pumilio" evidence="3">
    <location>
        <begin position="241"/>
        <end position="276"/>
    </location>
</feature>
<evidence type="ECO:0000259" key="4">
    <source>
        <dbReference type="PROSITE" id="PS50303"/>
    </source>
</evidence>
<evidence type="ECO:0000313" key="6">
    <source>
        <dbReference type="Proteomes" id="UP000655225"/>
    </source>
</evidence>
<comment type="caution">
    <text evidence="5">The sequence shown here is derived from an EMBL/GenBank/DDBJ whole genome shotgun (WGS) entry which is preliminary data.</text>
</comment>
<evidence type="ECO:0000313" key="5">
    <source>
        <dbReference type="EMBL" id="KAF8404934.1"/>
    </source>
</evidence>
<dbReference type="PANTHER" id="PTHR12537">
    <property type="entry name" value="RNA BINDING PROTEIN PUMILIO-RELATED"/>
    <property type="match status" value="1"/>
</dbReference>
<keyword evidence="1" id="KW-0677">Repeat</keyword>
<dbReference type="SMART" id="SM00025">
    <property type="entry name" value="Pumilio"/>
    <property type="match status" value="2"/>
</dbReference>
<keyword evidence="2" id="KW-0810">Translation regulation</keyword>
<dbReference type="AlphaFoldDB" id="A0A834ZBK0"/>
<feature type="repeat" description="Pumilio" evidence="3">
    <location>
        <begin position="277"/>
        <end position="313"/>
    </location>
</feature>
<dbReference type="GO" id="GO:0003729">
    <property type="term" value="F:mRNA binding"/>
    <property type="evidence" value="ECO:0007669"/>
    <property type="project" value="TreeGrafter"/>
</dbReference>
<dbReference type="GO" id="GO:0006417">
    <property type="term" value="P:regulation of translation"/>
    <property type="evidence" value="ECO:0007669"/>
    <property type="project" value="UniProtKB-KW"/>
</dbReference>
<dbReference type="InterPro" id="IPR033133">
    <property type="entry name" value="PUM-HD"/>
</dbReference>
<dbReference type="OrthoDB" id="668540at2759"/>
<reference evidence="5 6" key="1">
    <citation type="submission" date="2020-04" db="EMBL/GenBank/DDBJ databases">
        <title>Plant Genome Project.</title>
        <authorList>
            <person name="Zhang R.-G."/>
        </authorList>
    </citation>
    <scope>NUCLEOTIDE SEQUENCE [LARGE SCALE GENOMIC DNA]</scope>
    <source>
        <strain evidence="5">YNK0</strain>
        <tissue evidence="5">Leaf</tissue>
    </source>
</reference>
<organism evidence="5 6">
    <name type="scientific">Tetracentron sinense</name>
    <name type="common">Spur-leaf</name>
    <dbReference type="NCBI Taxonomy" id="13715"/>
    <lineage>
        <taxon>Eukaryota</taxon>
        <taxon>Viridiplantae</taxon>
        <taxon>Streptophyta</taxon>
        <taxon>Embryophyta</taxon>
        <taxon>Tracheophyta</taxon>
        <taxon>Spermatophyta</taxon>
        <taxon>Magnoliopsida</taxon>
        <taxon>Trochodendrales</taxon>
        <taxon>Trochodendraceae</taxon>
        <taxon>Tetracentron</taxon>
    </lineage>
</organism>
<dbReference type="PANTHER" id="PTHR12537:SF63">
    <property type="entry name" value="PUMILIO HOMOLOG 15"/>
    <property type="match status" value="1"/>
</dbReference>
<sequence length="332" mass="37232">MERRNREEELKLLLGDIQIGTSADLPENHCHLLRQYLPSHNNPPETSIPQNGTLETAIARLNLSAFPHQSQFLPPPSPTVLDGAVGAPMPRQPRTDPLTGLGLSPLSVQRMQQRNLELQRLRIAAYLQSQGIPTMGAESLGSYGLARSNLNSTDVSDESYSKFLNGGRTETEINRSGKCCCCCCNHRNEQHQLSGPNGNGFRLDSGRQYRGRAINGLVSESENSIMKSLLRHHSNHLSLEDLRGKILSMAKDQHGCRFLQQKFKEGNAEDIEMIFSEVKDHMGELMLDQFGNYFVQKLLDVCNEEQRTEVLLSVTRNEWGFITICLDTHGYS</sequence>
<dbReference type="GO" id="GO:0005737">
    <property type="term" value="C:cytoplasm"/>
    <property type="evidence" value="ECO:0007669"/>
    <property type="project" value="TreeGrafter"/>
</dbReference>
<evidence type="ECO:0000256" key="1">
    <source>
        <dbReference type="ARBA" id="ARBA00022737"/>
    </source>
</evidence>
<dbReference type="Proteomes" id="UP000655225">
    <property type="component" value="Unassembled WGS sequence"/>
</dbReference>
<keyword evidence="6" id="KW-1185">Reference proteome</keyword>
<protein>
    <recommendedName>
        <fullName evidence="4">PUM-HD domain-containing protein</fullName>
    </recommendedName>
</protein>
<dbReference type="SUPFAM" id="SSF48371">
    <property type="entry name" value="ARM repeat"/>
    <property type="match status" value="1"/>
</dbReference>
<dbReference type="InterPro" id="IPR016024">
    <property type="entry name" value="ARM-type_fold"/>
</dbReference>
<evidence type="ECO:0000256" key="2">
    <source>
        <dbReference type="ARBA" id="ARBA00022845"/>
    </source>
</evidence>
<gene>
    <name evidence="5" type="ORF">HHK36_009829</name>
</gene>
<dbReference type="InterPro" id="IPR001313">
    <property type="entry name" value="Pumilio_RNA-bd_rpt"/>
</dbReference>
<evidence type="ECO:0000256" key="3">
    <source>
        <dbReference type="PROSITE-ProRule" id="PRU00317"/>
    </source>
</evidence>
<name>A0A834ZBK0_TETSI</name>
<proteinExistence type="predicted"/>
<accession>A0A834ZBK0</accession>